<reference evidence="1" key="1">
    <citation type="journal article" date="2020" name="bioRxiv">
        <title>Whole genome comparisons of ergot fungi reveals the divergence and evolution of species within the genus Claviceps are the result of varying mechanisms driving genome evolution and host range expansion.</title>
        <authorList>
            <person name="Wyka S.A."/>
            <person name="Mondo S.J."/>
            <person name="Liu M."/>
            <person name="Dettman J."/>
            <person name="Nalam V."/>
            <person name="Broders K.D."/>
        </authorList>
    </citation>
    <scope>NUCLEOTIDE SEQUENCE</scope>
    <source>
        <strain evidence="1">CCC 602</strain>
    </source>
</reference>
<evidence type="ECO:0000313" key="1">
    <source>
        <dbReference type="EMBL" id="KAG5986109.1"/>
    </source>
</evidence>
<dbReference type="PANTHER" id="PTHR41390:SF1">
    <property type="entry name" value="NADH-UBIQUINONE OXIDOREDUCTASE 213 KDA SUBUNIT"/>
    <property type="match status" value="1"/>
</dbReference>
<accession>A0A9P7N4K6</accession>
<keyword evidence="2" id="KW-1185">Reference proteome</keyword>
<proteinExistence type="predicted"/>
<protein>
    <submittedName>
        <fullName evidence="1">Uncharacterized protein</fullName>
    </submittedName>
</protein>
<dbReference type="OrthoDB" id="5565730at2759"/>
<name>A0A9P7N4K6_9HYPO</name>
<dbReference type="Proteomes" id="UP000748025">
    <property type="component" value="Unassembled WGS sequence"/>
</dbReference>
<organism evidence="1 2">
    <name type="scientific">Claviceps pusilla</name>
    <dbReference type="NCBI Taxonomy" id="123648"/>
    <lineage>
        <taxon>Eukaryota</taxon>
        <taxon>Fungi</taxon>
        <taxon>Dikarya</taxon>
        <taxon>Ascomycota</taxon>
        <taxon>Pezizomycotina</taxon>
        <taxon>Sordariomycetes</taxon>
        <taxon>Hypocreomycetidae</taxon>
        <taxon>Hypocreales</taxon>
        <taxon>Clavicipitaceae</taxon>
        <taxon>Claviceps</taxon>
    </lineage>
</organism>
<sequence>MFISVTRNVGIRAYGGEDKMRPIDKVAVSGVAGSSAGAVAGLARGPTRLLPAIVISGLIGSGGQAIANRWSSGPGAAQAKEDGTSWLWKMSPLKKLTDEEYMDMMKEKILKVEVDIALIDDRIAELRAAEKAKGPTETGKDGSSPI</sequence>
<dbReference type="PANTHER" id="PTHR41390">
    <property type="entry name" value="CHROMOSOME 7, WHOLE GENOME SHOTGUN SEQUENCE"/>
    <property type="match status" value="1"/>
</dbReference>
<gene>
    <name evidence="1" type="ORF">E4U43_005664</name>
</gene>
<evidence type="ECO:0000313" key="2">
    <source>
        <dbReference type="Proteomes" id="UP000748025"/>
    </source>
</evidence>
<comment type="caution">
    <text evidence="1">The sequence shown here is derived from an EMBL/GenBank/DDBJ whole genome shotgun (WGS) entry which is preliminary data.</text>
</comment>
<dbReference type="EMBL" id="SRPW01003772">
    <property type="protein sequence ID" value="KAG5986109.1"/>
    <property type="molecule type" value="Genomic_DNA"/>
</dbReference>
<dbReference type="AlphaFoldDB" id="A0A9P7N4K6"/>